<keyword evidence="1" id="KW-0812">Transmembrane</keyword>
<sequence length="89" mass="10121">MTLGWLILLSFLHIAVCLFSPFVFFIIVFQLREFELSKHHSDICMALGGAYVISTIVSVIIVFNYYLANFWLMVIKALCGIFCIALLTP</sequence>
<dbReference type="Proteomes" id="UP000283878">
    <property type="component" value="Unassembled WGS sequence"/>
</dbReference>
<name>A0AAX1XFR0_9VIBR</name>
<dbReference type="EMBL" id="PKPZ01000065">
    <property type="protein sequence ID" value="RPB31178.1"/>
    <property type="molecule type" value="Genomic_DNA"/>
</dbReference>
<accession>A0AAX1XFR0</accession>
<dbReference type="AlphaFoldDB" id="A0AAX1XFR0"/>
<feature type="transmembrane region" description="Helical" evidence="1">
    <location>
        <begin position="6"/>
        <end position="31"/>
    </location>
</feature>
<evidence type="ECO:0000313" key="3">
    <source>
        <dbReference type="Proteomes" id="UP000283878"/>
    </source>
</evidence>
<comment type="caution">
    <text evidence="2">The sequence shown here is derived from an EMBL/GenBank/DDBJ whole genome shotgun (WGS) entry which is preliminary data.</text>
</comment>
<keyword evidence="1" id="KW-0472">Membrane</keyword>
<reference evidence="2 3" key="1">
    <citation type="journal article" date="2018" name="AMB Express">
        <title>Occurrence and significance of pathogenicity and fitness islands in environmental vibrios.</title>
        <authorList>
            <person name="Klein S."/>
            <person name="Pipes S."/>
            <person name="Lovell C.R."/>
        </authorList>
    </citation>
    <scope>NUCLEOTIDE SEQUENCE [LARGE SCALE GENOMIC DNA]</scope>
    <source>
        <strain evidence="2 3">JBS-8-11-1</strain>
    </source>
</reference>
<gene>
    <name evidence="2" type="ORF">CYQ91_24545</name>
</gene>
<feature type="transmembrane region" description="Helical" evidence="1">
    <location>
        <begin position="69"/>
        <end position="88"/>
    </location>
</feature>
<organism evidence="2 3">
    <name type="scientific">Vibrio diabolicus</name>
    <dbReference type="NCBI Taxonomy" id="50719"/>
    <lineage>
        <taxon>Bacteria</taxon>
        <taxon>Pseudomonadati</taxon>
        <taxon>Pseudomonadota</taxon>
        <taxon>Gammaproteobacteria</taxon>
        <taxon>Vibrionales</taxon>
        <taxon>Vibrionaceae</taxon>
        <taxon>Vibrio</taxon>
        <taxon>Vibrio diabolicus subgroup</taxon>
    </lineage>
</organism>
<protein>
    <submittedName>
        <fullName evidence="2">Uncharacterized protein</fullName>
    </submittedName>
</protein>
<evidence type="ECO:0000256" key="1">
    <source>
        <dbReference type="SAM" id="Phobius"/>
    </source>
</evidence>
<dbReference type="RefSeq" id="WP_124009281.1">
    <property type="nucleotide sequence ID" value="NZ_PKPZ01000065.1"/>
</dbReference>
<feature type="transmembrane region" description="Helical" evidence="1">
    <location>
        <begin position="43"/>
        <end position="63"/>
    </location>
</feature>
<proteinExistence type="predicted"/>
<keyword evidence="1" id="KW-1133">Transmembrane helix</keyword>
<evidence type="ECO:0000313" key="2">
    <source>
        <dbReference type="EMBL" id="RPB31178.1"/>
    </source>
</evidence>